<proteinExistence type="predicted"/>
<dbReference type="InterPro" id="IPR013087">
    <property type="entry name" value="Znf_C2H2_type"/>
</dbReference>
<keyword evidence="3" id="KW-1185">Reference proteome</keyword>
<dbReference type="GeneID" id="121394646"/>
<feature type="region of interest" description="Disordered" evidence="1">
    <location>
        <begin position="196"/>
        <end position="234"/>
    </location>
</feature>
<dbReference type="AlphaFoldDB" id="A0A8J1KXP7"/>
<evidence type="ECO:0000313" key="3">
    <source>
        <dbReference type="Proteomes" id="UP000186698"/>
    </source>
</evidence>
<feature type="compositionally biased region" description="Polar residues" evidence="1">
    <location>
        <begin position="196"/>
        <end position="219"/>
    </location>
</feature>
<evidence type="ECO:0000313" key="4">
    <source>
        <dbReference type="RefSeq" id="XP_041422087.1"/>
    </source>
</evidence>
<organism evidence="3 4">
    <name type="scientific">Xenopus laevis</name>
    <name type="common">African clawed frog</name>
    <dbReference type="NCBI Taxonomy" id="8355"/>
    <lineage>
        <taxon>Eukaryota</taxon>
        <taxon>Metazoa</taxon>
        <taxon>Chordata</taxon>
        <taxon>Craniata</taxon>
        <taxon>Vertebrata</taxon>
        <taxon>Euteleostomi</taxon>
        <taxon>Amphibia</taxon>
        <taxon>Batrachia</taxon>
        <taxon>Anura</taxon>
        <taxon>Pipoidea</taxon>
        <taxon>Pipidae</taxon>
        <taxon>Xenopodinae</taxon>
        <taxon>Xenopus</taxon>
        <taxon>Xenopus</taxon>
    </lineage>
</organism>
<gene>
    <name evidence="4" type="primary">LOC121394646</name>
</gene>
<feature type="domain" description="C2H2-type" evidence="2">
    <location>
        <begin position="88"/>
        <end position="110"/>
    </location>
</feature>
<dbReference type="SUPFAM" id="SSF57667">
    <property type="entry name" value="beta-beta-alpha zinc fingers"/>
    <property type="match status" value="1"/>
</dbReference>
<accession>A0A8J1KXP7</accession>
<dbReference type="KEGG" id="xla:121394646"/>
<sequence>MSHPSYILIAWPGQHNFLEAAPFDYLVLQKNKKMYRPRSGRHLRSSHYPYYRRYTYDTSDYFSKDDELFDMKRAKGPMQANPRYGHKCDVCNIVCTSAYQLDEHLLGVKHKANVEENISRRSRKYFSRDRETGQDSALLVIQTNKELYQFLEYFEVASDSDVSFLLKVAKGFRCALQKFKSGNLENEVCQEVVPSSERSFSGDSEASTAMKTPMESESMSLEDLVPTCSDEEDT</sequence>
<reference evidence="4" key="1">
    <citation type="submission" date="2025-08" db="UniProtKB">
        <authorList>
            <consortium name="RefSeq"/>
        </authorList>
    </citation>
    <scope>IDENTIFICATION</scope>
    <source>
        <strain evidence="4">J_2021</strain>
        <tissue evidence="4">Erythrocytes</tissue>
    </source>
</reference>
<protein>
    <submittedName>
        <fullName evidence="4">Uncharacterized protein LOC121394646 isoform X1</fullName>
    </submittedName>
</protein>
<name>A0A8J1KXP7_XENLA</name>
<dbReference type="Pfam" id="PF12874">
    <property type="entry name" value="zf-met"/>
    <property type="match status" value="1"/>
</dbReference>
<dbReference type="InterPro" id="IPR036236">
    <property type="entry name" value="Znf_C2H2_sf"/>
</dbReference>
<dbReference type="Proteomes" id="UP000186698">
    <property type="component" value="Chromosome 6L"/>
</dbReference>
<dbReference type="OrthoDB" id="9914680at2759"/>
<evidence type="ECO:0000259" key="2">
    <source>
        <dbReference type="Pfam" id="PF12874"/>
    </source>
</evidence>
<dbReference type="RefSeq" id="XP_041422087.1">
    <property type="nucleotide sequence ID" value="XM_041566153.1"/>
</dbReference>
<dbReference type="Gene3D" id="3.30.160.60">
    <property type="entry name" value="Classic Zinc Finger"/>
    <property type="match status" value="1"/>
</dbReference>
<evidence type="ECO:0000256" key="1">
    <source>
        <dbReference type="SAM" id="MobiDB-lite"/>
    </source>
</evidence>